<comment type="cofactor">
    <cofactor evidence="1">
        <name>Mn(2+)</name>
        <dbReference type="ChEBI" id="CHEBI:29035"/>
    </cofactor>
</comment>
<dbReference type="InterPro" id="IPR016185">
    <property type="entry name" value="PreATP-grasp_dom_sf"/>
</dbReference>
<evidence type="ECO:0000256" key="9">
    <source>
        <dbReference type="ARBA" id="ARBA00023211"/>
    </source>
</evidence>
<protein>
    <recommendedName>
        <fullName evidence="10">Glutathione synthetase</fullName>
        <ecNumber evidence="10">6.3.2.3</ecNumber>
    </recommendedName>
    <alternativeName>
        <fullName evidence="10">GSH synthetase</fullName>
        <shortName evidence="10">GSH-S</shortName>
        <shortName evidence="10">GSHase</shortName>
    </alternativeName>
    <alternativeName>
        <fullName evidence="10">Glutathione synthase</fullName>
    </alternativeName>
</protein>
<dbReference type="InterPro" id="IPR004215">
    <property type="entry name" value="GSHS_N"/>
</dbReference>
<dbReference type="GO" id="GO:0005524">
    <property type="term" value="F:ATP binding"/>
    <property type="evidence" value="ECO:0007669"/>
    <property type="project" value="UniProtKB-UniRule"/>
</dbReference>
<dbReference type="FunFam" id="3.40.50.20:FF:000009">
    <property type="entry name" value="Glutathione synthetase"/>
    <property type="match status" value="1"/>
</dbReference>
<dbReference type="Pfam" id="PF02955">
    <property type="entry name" value="GSH-S_ATP"/>
    <property type="match status" value="1"/>
</dbReference>
<evidence type="ECO:0000313" key="13">
    <source>
        <dbReference type="Proteomes" id="UP000275461"/>
    </source>
</evidence>
<dbReference type="Gene3D" id="3.40.50.20">
    <property type="match status" value="1"/>
</dbReference>
<evidence type="ECO:0000259" key="11">
    <source>
        <dbReference type="PROSITE" id="PS50975"/>
    </source>
</evidence>
<dbReference type="FunFam" id="3.30.1490.20:FF:000009">
    <property type="entry name" value="Glutathione synthetase"/>
    <property type="match status" value="1"/>
</dbReference>
<evidence type="ECO:0000256" key="7">
    <source>
        <dbReference type="ARBA" id="ARBA00022840"/>
    </source>
</evidence>
<evidence type="ECO:0000256" key="3">
    <source>
        <dbReference type="ARBA" id="ARBA00022598"/>
    </source>
</evidence>
<keyword evidence="7 10" id="KW-0067">ATP-binding</keyword>
<dbReference type="Gene3D" id="3.30.1490.20">
    <property type="entry name" value="ATP-grasp fold, A domain"/>
    <property type="match status" value="1"/>
</dbReference>
<dbReference type="PROSITE" id="PS50975">
    <property type="entry name" value="ATP_GRASP"/>
    <property type="match status" value="1"/>
</dbReference>
<comment type="caution">
    <text evidence="12">The sequence shown here is derived from an EMBL/GenBank/DDBJ whole genome shotgun (WGS) entry which is preliminary data.</text>
</comment>
<gene>
    <name evidence="10" type="primary">gshB</name>
    <name evidence="12" type="ORF">DFR31_1329</name>
</gene>
<dbReference type="HAMAP" id="MF_00162">
    <property type="entry name" value="GSH_S"/>
    <property type="match status" value="1"/>
</dbReference>
<dbReference type="RefSeq" id="WP_121441809.1">
    <property type="nucleotide sequence ID" value="NZ_RCDA01000001.1"/>
</dbReference>
<keyword evidence="4 10" id="KW-0317">Glutathione biosynthesis</keyword>
<comment type="pathway">
    <text evidence="10">Sulfur metabolism; glutathione biosynthesis; glutathione from L-cysteine and L-glutamate: step 2/2.</text>
</comment>
<name>A0A498C7L5_9GAMM</name>
<dbReference type="Pfam" id="PF02951">
    <property type="entry name" value="GSH-S_N"/>
    <property type="match status" value="1"/>
</dbReference>
<dbReference type="SUPFAM" id="SSF52440">
    <property type="entry name" value="PreATP-grasp domain"/>
    <property type="match status" value="1"/>
</dbReference>
<dbReference type="UniPathway" id="UPA00142">
    <property type="reaction ID" value="UER00210"/>
</dbReference>
<dbReference type="SUPFAM" id="SSF56059">
    <property type="entry name" value="Glutathione synthetase ATP-binding domain-like"/>
    <property type="match status" value="1"/>
</dbReference>
<comment type="similarity">
    <text evidence="10">Belongs to the prokaryotic GSH synthase family.</text>
</comment>
<evidence type="ECO:0000256" key="5">
    <source>
        <dbReference type="ARBA" id="ARBA00022723"/>
    </source>
</evidence>
<dbReference type="InterPro" id="IPR013815">
    <property type="entry name" value="ATP_grasp_subdomain_1"/>
</dbReference>
<evidence type="ECO:0000256" key="10">
    <source>
        <dbReference type="HAMAP-Rule" id="MF_00162"/>
    </source>
</evidence>
<comment type="cofactor">
    <cofactor evidence="2">
        <name>Mg(2+)</name>
        <dbReference type="ChEBI" id="CHEBI:18420"/>
    </cofactor>
</comment>
<keyword evidence="3 10" id="KW-0436">Ligase</keyword>
<dbReference type="InterPro" id="IPR011761">
    <property type="entry name" value="ATP-grasp"/>
</dbReference>
<dbReference type="EMBL" id="RCDA01000001">
    <property type="protein sequence ID" value="RLK51393.1"/>
    <property type="molecule type" value="Genomic_DNA"/>
</dbReference>
<dbReference type="Gene3D" id="3.30.470.20">
    <property type="entry name" value="ATP-grasp fold, B domain"/>
    <property type="match status" value="1"/>
</dbReference>
<dbReference type="AlphaFoldDB" id="A0A498C7L5"/>
<keyword evidence="9" id="KW-0464">Manganese</keyword>
<evidence type="ECO:0000256" key="8">
    <source>
        <dbReference type="ARBA" id="ARBA00022842"/>
    </source>
</evidence>
<evidence type="ECO:0000256" key="4">
    <source>
        <dbReference type="ARBA" id="ARBA00022684"/>
    </source>
</evidence>
<proteinExistence type="inferred from homology"/>
<accession>A0A498C7L5</accession>
<dbReference type="EC" id="6.3.2.3" evidence="10"/>
<dbReference type="GO" id="GO:0004363">
    <property type="term" value="F:glutathione synthase activity"/>
    <property type="evidence" value="ECO:0007669"/>
    <property type="project" value="UniProtKB-UniRule"/>
</dbReference>
<dbReference type="GO" id="GO:0005737">
    <property type="term" value="C:cytoplasm"/>
    <property type="evidence" value="ECO:0007669"/>
    <property type="project" value="TreeGrafter"/>
</dbReference>
<evidence type="ECO:0000313" key="12">
    <source>
        <dbReference type="EMBL" id="RLK51393.1"/>
    </source>
</evidence>
<dbReference type="InterPro" id="IPR004218">
    <property type="entry name" value="GSHS_ATP-bd"/>
</dbReference>
<dbReference type="NCBIfam" id="TIGR01380">
    <property type="entry name" value="glut_syn"/>
    <property type="match status" value="1"/>
</dbReference>
<dbReference type="Proteomes" id="UP000275461">
    <property type="component" value="Unassembled WGS sequence"/>
</dbReference>
<evidence type="ECO:0000256" key="6">
    <source>
        <dbReference type="ARBA" id="ARBA00022741"/>
    </source>
</evidence>
<dbReference type="OrthoDB" id="9785415at2"/>
<reference evidence="12 13" key="1">
    <citation type="submission" date="2018-10" db="EMBL/GenBank/DDBJ databases">
        <title>Genomic Encyclopedia of Type Strains, Phase IV (KMG-IV): sequencing the most valuable type-strain genomes for metagenomic binning, comparative biology and taxonomic classification.</title>
        <authorList>
            <person name="Goeker M."/>
        </authorList>
    </citation>
    <scope>NUCLEOTIDE SEQUENCE [LARGE SCALE GENOMIC DNA]</scope>
    <source>
        <strain evidence="12 13">DSM 12769</strain>
    </source>
</reference>
<keyword evidence="5" id="KW-0479">Metal-binding</keyword>
<sequence>MSVRLGVVMDPIHAIKPWKDTTLALLLEASRRGWALHYLETGDLALRDGQPLGRSRPLTVRDDNADWFDLGEADWAPLSELDAVLMRSDPPVDTEYVYATHVLELAELQGVQVVNRPQALRDCNEKLFTAQFPQCCAPTLVSADAHQLRAFIAEHGHTVLKPLDAMGGASIFVVRAGDPNTSVILETLTRQGSIQIMAQRYLPEIKSGDKRILMIGGEPLPWALARIPAEGETRGNLAAGGKGVGVDLTDRDRWICEQVAPELRRRGLDFVGLDVIGDYLTEINVTSPTCVRELDEIYDTRIAARLMDVIESRL</sequence>
<keyword evidence="13" id="KW-1185">Reference proteome</keyword>
<organism evidence="12 13">
    <name type="scientific">Alkalispirillum mobile</name>
    <dbReference type="NCBI Taxonomy" id="85925"/>
    <lineage>
        <taxon>Bacteria</taxon>
        <taxon>Pseudomonadati</taxon>
        <taxon>Pseudomonadota</taxon>
        <taxon>Gammaproteobacteria</taxon>
        <taxon>Chromatiales</taxon>
        <taxon>Ectothiorhodospiraceae</taxon>
        <taxon>Alkalispirillum</taxon>
    </lineage>
</organism>
<evidence type="ECO:0000256" key="1">
    <source>
        <dbReference type="ARBA" id="ARBA00001936"/>
    </source>
</evidence>
<keyword evidence="6 10" id="KW-0547">Nucleotide-binding</keyword>
<dbReference type="GO" id="GO:0046872">
    <property type="term" value="F:metal ion binding"/>
    <property type="evidence" value="ECO:0007669"/>
    <property type="project" value="UniProtKB-KW"/>
</dbReference>
<dbReference type="InterPro" id="IPR006284">
    <property type="entry name" value="Glut_synth_pro"/>
</dbReference>
<dbReference type="PANTHER" id="PTHR21621:SF4">
    <property type="entry name" value="GLUTATHIONE SYNTHETASE"/>
    <property type="match status" value="1"/>
</dbReference>
<dbReference type="PANTHER" id="PTHR21621">
    <property type="entry name" value="RIBOSOMAL PROTEIN S6 MODIFICATION PROTEIN"/>
    <property type="match status" value="1"/>
</dbReference>
<evidence type="ECO:0000256" key="2">
    <source>
        <dbReference type="ARBA" id="ARBA00001946"/>
    </source>
</evidence>
<comment type="catalytic activity">
    <reaction evidence="10">
        <text>gamma-L-glutamyl-L-cysteine + glycine + ATP = glutathione + ADP + phosphate + H(+)</text>
        <dbReference type="Rhea" id="RHEA:13557"/>
        <dbReference type="ChEBI" id="CHEBI:15378"/>
        <dbReference type="ChEBI" id="CHEBI:30616"/>
        <dbReference type="ChEBI" id="CHEBI:43474"/>
        <dbReference type="ChEBI" id="CHEBI:57305"/>
        <dbReference type="ChEBI" id="CHEBI:57925"/>
        <dbReference type="ChEBI" id="CHEBI:58173"/>
        <dbReference type="ChEBI" id="CHEBI:456216"/>
        <dbReference type="EC" id="6.3.2.3"/>
    </reaction>
</comment>
<feature type="domain" description="ATP-grasp" evidence="11">
    <location>
        <begin position="126"/>
        <end position="311"/>
    </location>
</feature>
<dbReference type="NCBIfam" id="NF003573">
    <property type="entry name" value="PRK05246.1"/>
    <property type="match status" value="1"/>
</dbReference>
<keyword evidence="8" id="KW-0460">Magnesium</keyword>